<dbReference type="EMBL" id="CP022203">
    <property type="protein sequence ID" value="ATB49004.1"/>
    <property type="molecule type" value="Genomic_DNA"/>
</dbReference>
<dbReference type="GO" id="GO:0019867">
    <property type="term" value="C:outer membrane"/>
    <property type="evidence" value="ECO:0007669"/>
    <property type="project" value="InterPro"/>
</dbReference>
<reference evidence="2 3" key="1">
    <citation type="submission" date="2017-06" db="EMBL/GenBank/DDBJ databases">
        <title>Sequencing and comparative analysis of myxobacterial genomes.</title>
        <authorList>
            <person name="Rupp O."/>
            <person name="Goesmann A."/>
            <person name="Sogaard-Andersen L."/>
        </authorList>
    </citation>
    <scope>NUCLEOTIDE SEQUENCE [LARGE SCALE GENOMIC DNA]</scope>
    <source>
        <strain evidence="2 3">DSM 14697</strain>
    </source>
</reference>
<keyword evidence="1" id="KW-1133">Transmembrane helix</keyword>
<keyword evidence="1" id="KW-0472">Membrane</keyword>
<feature type="transmembrane region" description="Helical" evidence="1">
    <location>
        <begin position="12"/>
        <end position="32"/>
    </location>
</feature>
<dbReference type="AlphaFoldDB" id="A0A250JYS1"/>
<dbReference type="KEGG" id="mmas:MYMAC_004641"/>
<dbReference type="GO" id="GO:0043165">
    <property type="term" value="P:Gram-negative-bacterium-type cell outer membrane assembly"/>
    <property type="evidence" value="ECO:0007669"/>
    <property type="project" value="InterPro"/>
</dbReference>
<dbReference type="PROSITE" id="PS51257">
    <property type="entry name" value="PROKAR_LIPOPROTEIN"/>
    <property type="match status" value="1"/>
</dbReference>
<keyword evidence="3" id="KW-1185">Reference proteome</keyword>
<sequence>MSRPCAVVARRLRIGVAVGMWVAAGAGCGYRLTPRGDGLPAGVTSLCAPVFINETAEPTLEVVFTRFLRQELIRVGRLGSAESCDARVEGTVSWVANTPTTVVGKTSSPGFFFRVSARARIRVVKDGQVLKQTEVAGTEDYLLGSGDILEAEANRQVALERLAEVLMRDGYDRLAGAW</sequence>
<dbReference type="Proteomes" id="UP000217343">
    <property type="component" value="Chromosome"/>
</dbReference>
<organism evidence="2 3">
    <name type="scientific">Corallococcus macrosporus DSM 14697</name>
    <dbReference type="NCBI Taxonomy" id="1189310"/>
    <lineage>
        <taxon>Bacteria</taxon>
        <taxon>Pseudomonadati</taxon>
        <taxon>Myxococcota</taxon>
        <taxon>Myxococcia</taxon>
        <taxon>Myxococcales</taxon>
        <taxon>Cystobacterineae</taxon>
        <taxon>Myxococcaceae</taxon>
        <taxon>Corallococcus</taxon>
    </lineage>
</organism>
<dbReference type="OrthoDB" id="5514202at2"/>
<proteinExistence type="predicted"/>
<dbReference type="InterPro" id="IPR007485">
    <property type="entry name" value="LPS_assembly_LptE"/>
</dbReference>
<keyword evidence="2" id="KW-0449">Lipoprotein</keyword>
<name>A0A250JYS1_9BACT</name>
<dbReference type="Pfam" id="PF04390">
    <property type="entry name" value="LptE"/>
    <property type="match status" value="1"/>
</dbReference>
<gene>
    <name evidence="2" type="ORF">MYMAC_004641</name>
</gene>
<evidence type="ECO:0000256" key="1">
    <source>
        <dbReference type="SAM" id="Phobius"/>
    </source>
</evidence>
<dbReference type="RefSeq" id="WP_043711725.1">
    <property type="nucleotide sequence ID" value="NZ_CP022203.1"/>
</dbReference>
<keyword evidence="1" id="KW-0812">Transmembrane</keyword>
<protein>
    <submittedName>
        <fullName evidence="2">Lipoprotein</fullName>
    </submittedName>
</protein>
<evidence type="ECO:0000313" key="3">
    <source>
        <dbReference type="Proteomes" id="UP000217343"/>
    </source>
</evidence>
<evidence type="ECO:0000313" key="2">
    <source>
        <dbReference type="EMBL" id="ATB49004.1"/>
    </source>
</evidence>
<accession>A0A250JYS1</accession>